<dbReference type="AlphaFoldDB" id="A0A0R3TIE5"/>
<name>A0A0R3TIE5_RODNA</name>
<proteinExistence type="predicted"/>
<evidence type="ECO:0000313" key="3">
    <source>
        <dbReference type="Proteomes" id="UP000278807"/>
    </source>
</evidence>
<dbReference type="Proteomes" id="UP000278807">
    <property type="component" value="Unassembled WGS sequence"/>
</dbReference>
<reference evidence="4" key="1">
    <citation type="submission" date="2017-02" db="UniProtKB">
        <authorList>
            <consortium name="WormBaseParasite"/>
        </authorList>
    </citation>
    <scope>IDENTIFICATION</scope>
</reference>
<dbReference type="WBParaSite" id="HNAJ_0000683601-mRNA-1">
    <property type="protein sequence ID" value="HNAJ_0000683601-mRNA-1"/>
    <property type="gene ID" value="HNAJ_0000683601"/>
</dbReference>
<dbReference type="OrthoDB" id="6286647at2759"/>
<accession>A0A0R3TIE5</accession>
<gene>
    <name evidence="2" type="ORF">HNAJ_LOCUS6831</name>
</gene>
<dbReference type="EMBL" id="UZAE01008589">
    <property type="protein sequence ID" value="VDO02691.1"/>
    <property type="molecule type" value="Genomic_DNA"/>
</dbReference>
<organism evidence="4">
    <name type="scientific">Rodentolepis nana</name>
    <name type="common">Dwarf tapeworm</name>
    <name type="synonym">Hymenolepis nana</name>
    <dbReference type="NCBI Taxonomy" id="102285"/>
    <lineage>
        <taxon>Eukaryota</taxon>
        <taxon>Metazoa</taxon>
        <taxon>Spiralia</taxon>
        <taxon>Lophotrochozoa</taxon>
        <taxon>Platyhelminthes</taxon>
        <taxon>Cestoda</taxon>
        <taxon>Eucestoda</taxon>
        <taxon>Cyclophyllidea</taxon>
        <taxon>Hymenolepididae</taxon>
        <taxon>Rodentolepis</taxon>
    </lineage>
</organism>
<reference evidence="2 3" key="2">
    <citation type="submission" date="2018-11" db="EMBL/GenBank/DDBJ databases">
        <authorList>
            <consortium name="Pathogen Informatics"/>
        </authorList>
    </citation>
    <scope>NUCLEOTIDE SEQUENCE [LARGE SCALE GENOMIC DNA]</scope>
</reference>
<evidence type="ECO:0000313" key="2">
    <source>
        <dbReference type="EMBL" id="VDO02691.1"/>
    </source>
</evidence>
<feature type="compositionally biased region" description="Low complexity" evidence="1">
    <location>
        <begin position="110"/>
        <end position="125"/>
    </location>
</feature>
<evidence type="ECO:0000256" key="1">
    <source>
        <dbReference type="SAM" id="MobiDB-lite"/>
    </source>
</evidence>
<sequence>NSIYRLVREPPRNSDSTLLSSSGCNHVSSANVHSYAYEPTSVAASTFEPVYWDLSDREPTAATTAVAASISATDASVVTAGGSNSNADQGVSNRDGGGFASSFGGLSLSPSREGGFSDRLPGSSLRRSRGHFGDDDGIRRGVGIRSDRINRRRVRHCTIAYRVRLFPFWQRRFLIKFDRLQLSALFDRLATASPLLPLSISPRFI</sequence>
<protein>
    <submittedName>
        <fullName evidence="4">PX domain-containing protein</fullName>
    </submittedName>
</protein>
<evidence type="ECO:0000313" key="4">
    <source>
        <dbReference type="WBParaSite" id="HNAJ_0000683601-mRNA-1"/>
    </source>
</evidence>
<keyword evidence="3" id="KW-1185">Reference proteome</keyword>
<feature type="region of interest" description="Disordered" evidence="1">
    <location>
        <begin position="110"/>
        <end position="132"/>
    </location>
</feature>